<evidence type="ECO:0000313" key="9">
    <source>
        <dbReference type="EMBL" id="SEB44344.1"/>
    </source>
</evidence>
<protein>
    <submittedName>
        <fullName evidence="9">Sugar phosphate permease</fullName>
    </submittedName>
</protein>
<comment type="subcellular location">
    <subcellularLocation>
        <location evidence="1">Cell membrane</location>
        <topology evidence="1">Multi-pass membrane protein</topology>
    </subcellularLocation>
</comment>
<evidence type="ECO:0000256" key="2">
    <source>
        <dbReference type="ARBA" id="ARBA00022448"/>
    </source>
</evidence>
<dbReference type="RefSeq" id="WP_083400355.1">
    <property type="nucleotide sequence ID" value="NZ_FNTL01000003.1"/>
</dbReference>
<feature type="transmembrane region" description="Helical" evidence="7">
    <location>
        <begin position="315"/>
        <end position="337"/>
    </location>
</feature>
<feature type="transmembrane region" description="Helical" evidence="7">
    <location>
        <begin position="213"/>
        <end position="232"/>
    </location>
</feature>
<dbReference type="AlphaFoldDB" id="A0A1H4JDF8"/>
<feature type="transmembrane region" description="Helical" evidence="7">
    <location>
        <begin position="283"/>
        <end position="303"/>
    </location>
</feature>
<evidence type="ECO:0000256" key="1">
    <source>
        <dbReference type="ARBA" id="ARBA00004651"/>
    </source>
</evidence>
<feature type="transmembrane region" description="Helical" evidence="7">
    <location>
        <begin position="142"/>
        <end position="166"/>
    </location>
</feature>
<dbReference type="Pfam" id="PF07690">
    <property type="entry name" value="MFS_1"/>
    <property type="match status" value="1"/>
</dbReference>
<feature type="transmembrane region" description="Helical" evidence="7">
    <location>
        <begin position="55"/>
        <end position="74"/>
    </location>
</feature>
<sequence>MSNNAQHVSGNRSTSIVTPVVLLAVFVMPISISGTAIALPAIAAELGDSPAALQWVVNGFNIPFALFTLIWGAVADRVGYKRTFALGALISLVGSALSVLASHLLILDAGRLLAGVGGAAIVTGGTALLSTTHSGAKRAKAFALLGTVVGLGLATGPTISGGLVALVGWRGVFATAGVISITAVIASVVLPADAASVARERGKAIDFSPLRNRYFLSIALVPVAVALGYVPILTYLPVALSAVSGMDAGRAGLLMLPLTVPVLIAPALASMLVHRVQSITPMIIFNVAMAALVVGDLGLLVLGPERPVQLLVLPMLLLGFGFGLPLGLIDAEALAAVPTNKSGAAAGVLNFLRLGSEAVVVAAYAAFMTALLVAGIDNSTDAHRAAAGWDGASSAYAAAFHLVVIAMSVLTLILATLINLLHRSHRRQGGGTAQRQQLDTDPDIATVSVS</sequence>
<dbReference type="InterPro" id="IPR011701">
    <property type="entry name" value="MFS"/>
</dbReference>
<feature type="domain" description="Major facilitator superfamily (MFS) profile" evidence="8">
    <location>
        <begin position="17"/>
        <end position="426"/>
    </location>
</feature>
<keyword evidence="2" id="KW-0813">Transport</keyword>
<reference evidence="10" key="1">
    <citation type="submission" date="2016-10" db="EMBL/GenBank/DDBJ databases">
        <authorList>
            <person name="Varghese N."/>
        </authorList>
    </citation>
    <scope>NUCLEOTIDE SEQUENCE [LARGE SCALE GENOMIC DNA]</scope>
    <source>
        <strain evidence="10">DSM 44719</strain>
    </source>
</reference>
<dbReference type="GO" id="GO:0022857">
    <property type="term" value="F:transmembrane transporter activity"/>
    <property type="evidence" value="ECO:0007669"/>
    <property type="project" value="InterPro"/>
</dbReference>
<dbReference type="InterPro" id="IPR001958">
    <property type="entry name" value="Tet-R_TetA/multi-R_MdtG-like"/>
</dbReference>
<name>A0A1H4JDF8_RHOJO</name>
<dbReference type="InterPro" id="IPR036259">
    <property type="entry name" value="MFS_trans_sf"/>
</dbReference>
<keyword evidence="5 7" id="KW-0472">Membrane</keyword>
<gene>
    <name evidence="9" type="ORF">SAMN04490220_0826</name>
</gene>
<dbReference type="Gene3D" id="1.20.1720.10">
    <property type="entry name" value="Multidrug resistance protein D"/>
    <property type="match status" value="1"/>
</dbReference>
<evidence type="ECO:0000259" key="8">
    <source>
        <dbReference type="PROSITE" id="PS50850"/>
    </source>
</evidence>
<keyword evidence="4 7" id="KW-1133">Transmembrane helix</keyword>
<evidence type="ECO:0000256" key="4">
    <source>
        <dbReference type="ARBA" id="ARBA00022989"/>
    </source>
</evidence>
<evidence type="ECO:0000313" key="10">
    <source>
        <dbReference type="Proteomes" id="UP000183407"/>
    </source>
</evidence>
<dbReference type="PANTHER" id="PTHR42718:SF9">
    <property type="entry name" value="MAJOR FACILITATOR SUPERFAMILY MULTIDRUG TRANSPORTER MFSC"/>
    <property type="match status" value="1"/>
</dbReference>
<organism evidence="9 10">
    <name type="scientific">Rhodococcus jostii</name>
    <dbReference type="NCBI Taxonomy" id="132919"/>
    <lineage>
        <taxon>Bacteria</taxon>
        <taxon>Bacillati</taxon>
        <taxon>Actinomycetota</taxon>
        <taxon>Actinomycetes</taxon>
        <taxon>Mycobacteriales</taxon>
        <taxon>Nocardiaceae</taxon>
        <taxon>Rhodococcus</taxon>
    </lineage>
</organism>
<dbReference type="GO" id="GO:0005886">
    <property type="term" value="C:plasma membrane"/>
    <property type="evidence" value="ECO:0007669"/>
    <property type="project" value="UniProtKB-SubCell"/>
</dbReference>
<dbReference type="InterPro" id="IPR020846">
    <property type="entry name" value="MFS_dom"/>
</dbReference>
<evidence type="ECO:0000256" key="5">
    <source>
        <dbReference type="ARBA" id="ARBA00023136"/>
    </source>
</evidence>
<dbReference type="PROSITE" id="PS50850">
    <property type="entry name" value="MFS"/>
    <property type="match status" value="1"/>
</dbReference>
<proteinExistence type="predicted"/>
<dbReference type="Proteomes" id="UP000183407">
    <property type="component" value="Unassembled WGS sequence"/>
</dbReference>
<feature type="transmembrane region" description="Helical" evidence="7">
    <location>
        <begin position="252"/>
        <end position="271"/>
    </location>
</feature>
<dbReference type="SUPFAM" id="SSF103473">
    <property type="entry name" value="MFS general substrate transporter"/>
    <property type="match status" value="1"/>
</dbReference>
<dbReference type="EMBL" id="FNTL01000003">
    <property type="protein sequence ID" value="SEB44344.1"/>
    <property type="molecule type" value="Genomic_DNA"/>
</dbReference>
<dbReference type="OrthoDB" id="7375466at2"/>
<feature type="transmembrane region" description="Helical" evidence="7">
    <location>
        <begin position="396"/>
        <end position="421"/>
    </location>
</feature>
<feature type="transmembrane region" description="Helical" evidence="7">
    <location>
        <begin position="172"/>
        <end position="192"/>
    </location>
</feature>
<keyword evidence="3 7" id="KW-0812">Transmembrane</keyword>
<evidence type="ECO:0000256" key="7">
    <source>
        <dbReference type="SAM" id="Phobius"/>
    </source>
</evidence>
<feature type="region of interest" description="Disordered" evidence="6">
    <location>
        <begin position="429"/>
        <end position="450"/>
    </location>
</feature>
<evidence type="ECO:0000256" key="6">
    <source>
        <dbReference type="SAM" id="MobiDB-lite"/>
    </source>
</evidence>
<dbReference type="PANTHER" id="PTHR42718">
    <property type="entry name" value="MAJOR FACILITATOR SUPERFAMILY MULTIDRUG TRANSPORTER MFSC"/>
    <property type="match status" value="1"/>
</dbReference>
<accession>A0A1H4JDF8</accession>
<feature type="transmembrane region" description="Helical" evidence="7">
    <location>
        <begin position="20"/>
        <end position="43"/>
    </location>
</feature>
<evidence type="ECO:0000256" key="3">
    <source>
        <dbReference type="ARBA" id="ARBA00022692"/>
    </source>
</evidence>
<dbReference type="CDD" id="cd17321">
    <property type="entry name" value="MFS_MMR_MDR_like"/>
    <property type="match status" value="1"/>
</dbReference>
<feature type="transmembrane region" description="Helical" evidence="7">
    <location>
        <begin position="112"/>
        <end position="130"/>
    </location>
</feature>
<feature type="transmembrane region" description="Helical" evidence="7">
    <location>
        <begin position="358"/>
        <end position="376"/>
    </location>
</feature>
<dbReference type="PRINTS" id="PR01035">
    <property type="entry name" value="TCRTETA"/>
</dbReference>
<feature type="transmembrane region" description="Helical" evidence="7">
    <location>
        <begin position="86"/>
        <end position="106"/>
    </location>
</feature>